<evidence type="ECO:0000256" key="1">
    <source>
        <dbReference type="SAM" id="MobiDB-lite"/>
    </source>
</evidence>
<dbReference type="AlphaFoldDB" id="A0A834B9D8"/>
<comment type="caution">
    <text evidence="2">The sequence shown here is derived from an EMBL/GenBank/DDBJ whole genome shotgun (WGS) entry which is preliminary data.</text>
</comment>
<organism evidence="2 3">
    <name type="scientific">Phyllostomus discolor</name>
    <name type="common">pale spear-nosed bat</name>
    <dbReference type="NCBI Taxonomy" id="89673"/>
    <lineage>
        <taxon>Eukaryota</taxon>
        <taxon>Metazoa</taxon>
        <taxon>Chordata</taxon>
        <taxon>Craniata</taxon>
        <taxon>Vertebrata</taxon>
        <taxon>Euteleostomi</taxon>
        <taxon>Mammalia</taxon>
        <taxon>Eutheria</taxon>
        <taxon>Laurasiatheria</taxon>
        <taxon>Chiroptera</taxon>
        <taxon>Yangochiroptera</taxon>
        <taxon>Phyllostomidae</taxon>
        <taxon>Phyllostominae</taxon>
        <taxon>Phyllostomus</taxon>
    </lineage>
</organism>
<accession>A0A834B9D8</accession>
<evidence type="ECO:0000313" key="2">
    <source>
        <dbReference type="EMBL" id="KAF6125218.1"/>
    </source>
</evidence>
<proteinExistence type="predicted"/>
<feature type="region of interest" description="Disordered" evidence="1">
    <location>
        <begin position="1"/>
        <end position="26"/>
    </location>
</feature>
<reference evidence="2 3" key="1">
    <citation type="journal article" date="2020" name="Nature">
        <title>Six reference-quality genomes reveal evolution of bat adaptations.</title>
        <authorList>
            <person name="Jebb D."/>
            <person name="Huang Z."/>
            <person name="Pippel M."/>
            <person name="Hughes G.M."/>
            <person name="Lavrichenko K."/>
            <person name="Devanna P."/>
            <person name="Winkler S."/>
            <person name="Jermiin L.S."/>
            <person name="Skirmuntt E.C."/>
            <person name="Katzourakis A."/>
            <person name="Burkitt-Gray L."/>
            <person name="Ray D.A."/>
            <person name="Sullivan K.A.M."/>
            <person name="Roscito J.G."/>
            <person name="Kirilenko B.M."/>
            <person name="Davalos L.M."/>
            <person name="Corthals A.P."/>
            <person name="Power M.L."/>
            <person name="Jones G."/>
            <person name="Ransome R.D."/>
            <person name="Dechmann D.K.N."/>
            <person name="Locatelli A.G."/>
            <person name="Puechmaille S.J."/>
            <person name="Fedrigo O."/>
            <person name="Jarvis E.D."/>
            <person name="Hiller M."/>
            <person name="Vernes S.C."/>
            <person name="Myers E.W."/>
            <person name="Teeling E.C."/>
        </authorList>
    </citation>
    <scope>NUCLEOTIDE SEQUENCE [LARGE SCALE GENOMIC DNA]</scope>
    <source>
        <strain evidence="2">Bat1K_MPI-CBG_1</strain>
    </source>
</reference>
<evidence type="ECO:0000313" key="3">
    <source>
        <dbReference type="Proteomes" id="UP000664940"/>
    </source>
</evidence>
<gene>
    <name evidence="2" type="ORF">HJG60_009739</name>
</gene>
<dbReference type="EMBL" id="JABVXQ010000002">
    <property type="protein sequence ID" value="KAF6125218.1"/>
    <property type="molecule type" value="Genomic_DNA"/>
</dbReference>
<protein>
    <submittedName>
        <fullName evidence="2">Uncharacterized protein</fullName>
    </submittedName>
</protein>
<sequence>MMSPSPRVSGCRSGRQRGGQGSHQHLTWKHLGSQVVRRADEVLGPAGQSLRQLMPREIGMVWSSTLGCGVQLSRQWFATYLRHTIESAVLHPPESLDKCLGSPDGKWRLSPGAHLWVVPLCRHGCPDHVCRYLRCVSLPDVSGVT</sequence>
<dbReference type="Proteomes" id="UP000664940">
    <property type="component" value="Unassembled WGS sequence"/>
</dbReference>
<name>A0A834B9D8_9CHIR</name>